<evidence type="ECO:0000313" key="1">
    <source>
        <dbReference type="EMBL" id="TMS34155.1"/>
    </source>
</evidence>
<proteinExistence type="predicted"/>
<organism evidence="1 2">
    <name type="scientific">Steinernema carpocapsae</name>
    <name type="common">Entomopathogenic nematode</name>
    <dbReference type="NCBI Taxonomy" id="34508"/>
    <lineage>
        <taxon>Eukaryota</taxon>
        <taxon>Metazoa</taxon>
        <taxon>Ecdysozoa</taxon>
        <taxon>Nematoda</taxon>
        <taxon>Chromadorea</taxon>
        <taxon>Rhabditida</taxon>
        <taxon>Tylenchina</taxon>
        <taxon>Panagrolaimomorpha</taxon>
        <taxon>Strongyloidoidea</taxon>
        <taxon>Steinernematidae</taxon>
        <taxon>Steinernema</taxon>
    </lineage>
</organism>
<dbReference type="EMBL" id="AZBU02000001">
    <property type="protein sequence ID" value="TMS34155.1"/>
    <property type="molecule type" value="Genomic_DNA"/>
</dbReference>
<accession>A0A4U8UPC0</accession>
<keyword evidence="2" id="KW-1185">Reference proteome</keyword>
<protein>
    <submittedName>
        <fullName evidence="1">Uncharacterized protein</fullName>
    </submittedName>
</protein>
<dbReference type="AlphaFoldDB" id="A0A4U8UPC0"/>
<dbReference type="Proteomes" id="UP000298663">
    <property type="component" value="Chromosome X"/>
</dbReference>
<reference evidence="1 2" key="1">
    <citation type="journal article" date="2015" name="Genome Biol.">
        <title>Comparative genomics of Steinernema reveals deeply conserved gene regulatory networks.</title>
        <authorList>
            <person name="Dillman A.R."/>
            <person name="Macchietto M."/>
            <person name="Porter C.F."/>
            <person name="Rogers A."/>
            <person name="Williams B."/>
            <person name="Antoshechkin I."/>
            <person name="Lee M.M."/>
            <person name="Goodwin Z."/>
            <person name="Lu X."/>
            <person name="Lewis E.E."/>
            <person name="Goodrich-Blair H."/>
            <person name="Stock S.P."/>
            <person name="Adams B.J."/>
            <person name="Sternberg P.W."/>
            <person name="Mortazavi A."/>
        </authorList>
    </citation>
    <scope>NUCLEOTIDE SEQUENCE [LARGE SCALE GENOMIC DNA]</scope>
    <source>
        <strain evidence="1 2">ALL</strain>
    </source>
</reference>
<name>A0A4U8UPC0_STECR</name>
<reference evidence="1 2" key="2">
    <citation type="journal article" date="2019" name="G3 (Bethesda)">
        <title>Hybrid Assembly of the Genome of the Entomopathogenic Nematode Steinernema carpocapsae Identifies the X-Chromosome.</title>
        <authorList>
            <person name="Serra L."/>
            <person name="Macchietto M."/>
            <person name="Macias-Munoz A."/>
            <person name="McGill C.J."/>
            <person name="Rodriguez I.M."/>
            <person name="Rodriguez B."/>
            <person name="Murad R."/>
            <person name="Mortazavi A."/>
        </authorList>
    </citation>
    <scope>NUCLEOTIDE SEQUENCE [LARGE SCALE GENOMIC DNA]</scope>
    <source>
        <strain evidence="1 2">ALL</strain>
    </source>
</reference>
<evidence type="ECO:0000313" key="2">
    <source>
        <dbReference type="Proteomes" id="UP000298663"/>
    </source>
</evidence>
<sequence>MTTRSPFTAIWFHLSCNFAKSDLPPTQHHHQNTAATPAPTTQIDDFNCGPCLLTAEQLITSGCLQKLHGSVAKTYHVQIQNVLRPFVIDSTPIQPPIVVPTLKTSEKIPTKYPLLLMKHL</sequence>
<gene>
    <name evidence="1" type="ORF">L596_001795</name>
</gene>
<dbReference type="EMBL" id="CM016762">
    <property type="protein sequence ID" value="TMS34155.1"/>
    <property type="molecule type" value="Genomic_DNA"/>
</dbReference>
<comment type="caution">
    <text evidence="1">The sequence shown here is derived from an EMBL/GenBank/DDBJ whole genome shotgun (WGS) entry which is preliminary data.</text>
</comment>